<feature type="transmembrane region" description="Helical" evidence="6">
    <location>
        <begin position="303"/>
        <end position="321"/>
    </location>
</feature>
<accession>A0A0B2SVW6</accession>
<evidence type="ECO:0000313" key="9">
    <source>
        <dbReference type="EMBL" id="RZB72335.1"/>
    </source>
</evidence>
<keyword evidence="5 6" id="KW-0472">Membrane</keyword>
<evidence type="ECO:0000313" key="10">
    <source>
        <dbReference type="Proteomes" id="UP000289340"/>
    </source>
</evidence>
<feature type="transmembrane region" description="Helical" evidence="6">
    <location>
        <begin position="245"/>
        <end position="265"/>
    </location>
</feature>
<dbReference type="GO" id="GO:0016020">
    <property type="term" value="C:membrane"/>
    <property type="evidence" value="ECO:0007669"/>
    <property type="project" value="UniProtKB-SubCell"/>
</dbReference>
<evidence type="ECO:0000256" key="2">
    <source>
        <dbReference type="ARBA" id="ARBA00007635"/>
    </source>
</evidence>
<organism evidence="8">
    <name type="scientific">Glycine soja</name>
    <name type="common">Wild soybean</name>
    <dbReference type="NCBI Taxonomy" id="3848"/>
    <lineage>
        <taxon>Eukaryota</taxon>
        <taxon>Viridiplantae</taxon>
        <taxon>Streptophyta</taxon>
        <taxon>Embryophyta</taxon>
        <taxon>Tracheophyta</taxon>
        <taxon>Spermatophyta</taxon>
        <taxon>Magnoliopsida</taxon>
        <taxon>eudicotyledons</taxon>
        <taxon>Gunneridae</taxon>
        <taxon>Pentapetalae</taxon>
        <taxon>rosids</taxon>
        <taxon>fabids</taxon>
        <taxon>Fabales</taxon>
        <taxon>Fabaceae</taxon>
        <taxon>Papilionoideae</taxon>
        <taxon>50 kb inversion clade</taxon>
        <taxon>NPAAA clade</taxon>
        <taxon>indigoferoid/millettioid clade</taxon>
        <taxon>Phaseoleae</taxon>
        <taxon>Glycine</taxon>
        <taxon>Glycine subgen. Soja</taxon>
    </lineage>
</organism>
<feature type="transmembrane region" description="Helical" evidence="6">
    <location>
        <begin position="277"/>
        <end position="297"/>
    </location>
</feature>
<feature type="transmembrane region" description="Helical" evidence="6">
    <location>
        <begin position="137"/>
        <end position="161"/>
    </location>
</feature>
<evidence type="ECO:0000256" key="4">
    <source>
        <dbReference type="ARBA" id="ARBA00022989"/>
    </source>
</evidence>
<feature type="domain" description="EamA" evidence="7">
    <location>
        <begin position="17"/>
        <end position="151"/>
    </location>
</feature>
<dbReference type="PANTHER" id="PTHR31218">
    <property type="entry name" value="WAT1-RELATED PROTEIN"/>
    <property type="match status" value="1"/>
</dbReference>
<evidence type="ECO:0000256" key="5">
    <source>
        <dbReference type="ARBA" id="ARBA00023136"/>
    </source>
</evidence>
<dbReference type="EMBL" id="QZWG01000013">
    <property type="protein sequence ID" value="RZB72335.1"/>
    <property type="molecule type" value="Genomic_DNA"/>
</dbReference>
<feature type="transmembrane region" description="Helical" evidence="6">
    <location>
        <begin position="181"/>
        <end position="200"/>
    </location>
</feature>
<dbReference type="AlphaFoldDB" id="A0A0B2SVW6"/>
<dbReference type="InterPro" id="IPR000620">
    <property type="entry name" value="EamA_dom"/>
</dbReference>
<evidence type="ECO:0000313" key="8">
    <source>
        <dbReference type="EMBL" id="KHN48995.1"/>
    </source>
</evidence>
<feature type="transmembrane region" description="Helical" evidence="6">
    <location>
        <begin position="212"/>
        <end position="233"/>
    </location>
</feature>
<keyword evidence="3 6" id="KW-0812">Transmembrane</keyword>
<comment type="similarity">
    <text evidence="2 6">Belongs to the drug/metabolite transporter (DMT) superfamily. Plant drug/metabolite exporter (P-DME) (TC 2.A.7.4) family.</text>
</comment>
<dbReference type="InterPro" id="IPR037185">
    <property type="entry name" value="EmrE-like"/>
</dbReference>
<name>A0A0B2SVW6_GLYSO</name>
<dbReference type="Pfam" id="PF00892">
    <property type="entry name" value="EamA"/>
    <property type="match status" value="2"/>
</dbReference>
<evidence type="ECO:0000256" key="6">
    <source>
        <dbReference type="RuleBase" id="RU363077"/>
    </source>
</evidence>
<dbReference type="EMBL" id="KN639264">
    <property type="protein sequence ID" value="KHN48995.1"/>
    <property type="molecule type" value="Genomic_DNA"/>
</dbReference>
<evidence type="ECO:0000259" key="7">
    <source>
        <dbReference type="Pfam" id="PF00892"/>
    </source>
</evidence>
<reference evidence="9 10" key="2">
    <citation type="submission" date="2018-09" db="EMBL/GenBank/DDBJ databases">
        <title>A high-quality reference genome of wild soybean provides a powerful tool to mine soybean genomes.</title>
        <authorList>
            <person name="Xie M."/>
            <person name="Chung C.Y.L."/>
            <person name="Li M.-W."/>
            <person name="Wong F.-L."/>
            <person name="Chan T.-F."/>
            <person name="Lam H.-M."/>
        </authorList>
    </citation>
    <scope>NUCLEOTIDE SEQUENCE [LARGE SCALE GENOMIC DNA]</scope>
    <source>
        <strain evidence="10">cv. W05</strain>
        <tissue evidence="9">Hypocotyl of etiolated seedlings</tissue>
    </source>
</reference>
<reference evidence="8" key="1">
    <citation type="submission" date="2014-07" db="EMBL/GenBank/DDBJ databases">
        <title>Identification of a novel salt tolerance gene in wild soybean by whole-genome sequencing.</title>
        <authorList>
            <person name="Lam H.-M."/>
            <person name="Qi X."/>
            <person name="Li M.-W."/>
            <person name="Liu X."/>
            <person name="Xie M."/>
            <person name="Ni M."/>
            <person name="Xu X."/>
        </authorList>
    </citation>
    <scope>NUCLEOTIDE SEQUENCE [LARGE SCALE GENOMIC DNA]</scope>
    <source>
        <tissue evidence="8">Root</tissue>
    </source>
</reference>
<gene>
    <name evidence="9" type="ORF">D0Y65_036579</name>
    <name evidence="8" type="ORF">glysoja_025372</name>
</gene>
<dbReference type="Proteomes" id="UP000053555">
    <property type="component" value="Unassembled WGS sequence"/>
</dbReference>
<protein>
    <recommendedName>
        <fullName evidence="6">WAT1-related protein</fullName>
    </recommendedName>
</protein>
<keyword evidence="4 6" id="KW-1133">Transmembrane helix</keyword>
<evidence type="ECO:0000256" key="3">
    <source>
        <dbReference type="ARBA" id="ARBA00022692"/>
    </source>
</evidence>
<evidence type="ECO:0000256" key="1">
    <source>
        <dbReference type="ARBA" id="ARBA00004141"/>
    </source>
</evidence>
<dbReference type="Proteomes" id="UP000289340">
    <property type="component" value="Chromosome 13"/>
</dbReference>
<feature type="transmembrane region" description="Helical" evidence="6">
    <location>
        <begin position="41"/>
        <end position="62"/>
    </location>
</feature>
<keyword evidence="10" id="KW-1185">Reference proteome</keyword>
<dbReference type="Gramene" id="XM_028341819.1">
    <property type="protein sequence ID" value="XP_028197620.1"/>
    <property type="gene ID" value="LOC114382419"/>
</dbReference>
<comment type="subcellular location">
    <subcellularLocation>
        <location evidence="1 6">Membrane</location>
        <topology evidence="1 6">Multi-pass membrane protein</topology>
    </subcellularLocation>
</comment>
<feature type="domain" description="EamA" evidence="7">
    <location>
        <begin position="182"/>
        <end position="321"/>
    </location>
</feature>
<dbReference type="SUPFAM" id="SSF103481">
    <property type="entry name" value="Multidrug resistance efflux transporter EmrE"/>
    <property type="match status" value="2"/>
</dbReference>
<sequence length="379" mass="41859">METQNWFERVKPLAAVVSMQFGYAAMDVLSKAAMNKGMSNYVFVVYRHAVAFFVMAPLAWFFDKKVRPKMTLSIFMKIAVLSLLEPVIDQNLYFLGMKYTTATFAVATTNMLPAITFIFACILRLEKIKIKSIRSQAKVVGTLATVSGAMVMTLLKGPVLLGSHRSNDHGQHNGTSMQHTITGFIMITIGCFSWACFVILQAITLKTYPAELSLSAWICLMGTIEGAAVALIMERGNPSVWSLKLDMKLLCAVYTGIVCSGMGYYLQGVVIKTRGPVFVTAFSPLCMVIVAVMSYFILAEQVFLGRMIGAVIICLGLYVVVWGKSKDYSPPNPNTQEPTLPAKQIVNEDNAKKENYNCTHEVINVNNFGNGITRNEELV</sequence>
<dbReference type="InterPro" id="IPR030184">
    <property type="entry name" value="WAT1-related"/>
</dbReference>
<dbReference type="GO" id="GO:0022857">
    <property type="term" value="F:transmembrane transporter activity"/>
    <property type="evidence" value="ECO:0007669"/>
    <property type="project" value="InterPro"/>
</dbReference>
<proteinExistence type="inferred from homology"/>
<feature type="transmembrane region" description="Helical" evidence="6">
    <location>
        <begin position="102"/>
        <end position="125"/>
    </location>
</feature>